<sequence>MKVVNVLLGGPTNLWPDHLLINKKSETWIGVDRGSLRLIENGIKPAIAIGDFDSLKKNELELVQAKVDNISYFDPIKDYTDSQLGIKVAGEQFNADVINVYGATGGRLDHFFTNFLMFLSSEFKTIAPKVRIIDLQNDIRYFLPGSYTLNKINDKKYLAFIPLNEMNLTLNDEKYTLDDYHVNYPISFSSNEFVGNVGHFNFDNGLLCVIQSND</sequence>
<dbReference type="GO" id="GO:0016301">
    <property type="term" value="F:kinase activity"/>
    <property type="evidence" value="ECO:0007669"/>
    <property type="project" value="UniProtKB-KW"/>
</dbReference>
<dbReference type="CDD" id="cd07995">
    <property type="entry name" value="TPK"/>
    <property type="match status" value="1"/>
</dbReference>
<evidence type="ECO:0000256" key="4">
    <source>
        <dbReference type="ARBA" id="ARBA00022840"/>
    </source>
</evidence>
<evidence type="ECO:0000259" key="6">
    <source>
        <dbReference type="SMART" id="SM00983"/>
    </source>
</evidence>
<reference evidence="7 8" key="1">
    <citation type="journal article" date="2015" name="Genome Announc.">
        <title>Expanding the biotechnology potential of lactobacilli through comparative genomics of 213 strains and associated genera.</title>
        <authorList>
            <person name="Sun Z."/>
            <person name="Harris H.M."/>
            <person name="McCann A."/>
            <person name="Guo C."/>
            <person name="Argimon S."/>
            <person name="Zhang W."/>
            <person name="Yang X."/>
            <person name="Jeffery I.B."/>
            <person name="Cooney J.C."/>
            <person name="Kagawa T.F."/>
            <person name="Liu W."/>
            <person name="Song Y."/>
            <person name="Salvetti E."/>
            <person name="Wrobel A."/>
            <person name="Rasinkangas P."/>
            <person name="Parkhill J."/>
            <person name="Rea M.C."/>
            <person name="O'Sullivan O."/>
            <person name="Ritari J."/>
            <person name="Douillard F.P."/>
            <person name="Paul Ross R."/>
            <person name="Yang R."/>
            <person name="Briner A.E."/>
            <person name="Felis G.E."/>
            <person name="de Vos W.M."/>
            <person name="Barrangou R."/>
            <person name="Klaenhammer T.R."/>
            <person name="Caufield P.W."/>
            <person name="Cui Y."/>
            <person name="Zhang H."/>
            <person name="O'Toole P.W."/>
        </authorList>
    </citation>
    <scope>NUCLEOTIDE SEQUENCE [LARGE SCALE GENOMIC DNA]</scope>
    <source>
        <strain evidence="7 8">DSM 23829</strain>
    </source>
</reference>
<dbReference type="GO" id="GO:0006772">
    <property type="term" value="P:thiamine metabolic process"/>
    <property type="evidence" value="ECO:0007669"/>
    <property type="project" value="UniProtKB-UniRule"/>
</dbReference>
<dbReference type="Proteomes" id="UP000052012">
    <property type="component" value="Unassembled WGS sequence"/>
</dbReference>
<evidence type="ECO:0000256" key="5">
    <source>
        <dbReference type="NCBIfam" id="TIGR01378"/>
    </source>
</evidence>
<dbReference type="PANTHER" id="PTHR41299:SF1">
    <property type="entry name" value="THIAMINE PYROPHOSPHOKINASE"/>
    <property type="match status" value="1"/>
</dbReference>
<dbReference type="GO" id="GO:0005524">
    <property type="term" value="F:ATP binding"/>
    <property type="evidence" value="ECO:0007669"/>
    <property type="project" value="UniProtKB-KW"/>
</dbReference>
<dbReference type="Pfam" id="PF04265">
    <property type="entry name" value="TPK_B1_binding"/>
    <property type="match status" value="1"/>
</dbReference>
<dbReference type="OrthoDB" id="9804377at2"/>
<dbReference type="STRING" id="1423781.FD06_GL000175"/>
<dbReference type="InterPro" id="IPR006282">
    <property type="entry name" value="Thi_PPkinase"/>
</dbReference>
<evidence type="ECO:0000313" key="8">
    <source>
        <dbReference type="Proteomes" id="UP000052012"/>
    </source>
</evidence>
<feature type="domain" description="Thiamin pyrophosphokinase thiamin-binding" evidence="6">
    <location>
        <begin position="145"/>
        <end position="207"/>
    </location>
</feature>
<dbReference type="GO" id="GO:0030975">
    <property type="term" value="F:thiamine binding"/>
    <property type="evidence" value="ECO:0007669"/>
    <property type="project" value="InterPro"/>
</dbReference>
<dbReference type="PANTHER" id="PTHR41299">
    <property type="entry name" value="THIAMINE PYROPHOSPHOKINASE"/>
    <property type="match status" value="1"/>
</dbReference>
<dbReference type="InterPro" id="IPR036759">
    <property type="entry name" value="TPK_catalytic_sf"/>
</dbReference>
<dbReference type="GO" id="GO:0009229">
    <property type="term" value="P:thiamine diphosphate biosynthetic process"/>
    <property type="evidence" value="ECO:0007669"/>
    <property type="project" value="InterPro"/>
</dbReference>
<evidence type="ECO:0000256" key="3">
    <source>
        <dbReference type="ARBA" id="ARBA00022777"/>
    </source>
</evidence>
<evidence type="ECO:0000313" key="7">
    <source>
        <dbReference type="EMBL" id="KRM68057.1"/>
    </source>
</evidence>
<organism evidence="7 8">
    <name type="scientific">Apilactobacillus ozensis DSM 23829 = JCM 17196</name>
    <dbReference type="NCBI Taxonomy" id="1423781"/>
    <lineage>
        <taxon>Bacteria</taxon>
        <taxon>Bacillati</taxon>
        <taxon>Bacillota</taxon>
        <taxon>Bacilli</taxon>
        <taxon>Lactobacillales</taxon>
        <taxon>Lactobacillaceae</taxon>
        <taxon>Apilactobacillus</taxon>
    </lineage>
</organism>
<protein>
    <recommendedName>
        <fullName evidence="5">Thiamine diphosphokinase</fullName>
        <ecNumber evidence="5">2.7.6.2</ecNumber>
    </recommendedName>
</protein>
<dbReference type="SUPFAM" id="SSF63999">
    <property type="entry name" value="Thiamin pyrophosphokinase, catalytic domain"/>
    <property type="match status" value="1"/>
</dbReference>
<comment type="caution">
    <text evidence="7">The sequence shown here is derived from an EMBL/GenBank/DDBJ whole genome shotgun (WGS) entry which is preliminary data.</text>
</comment>
<keyword evidence="3 7" id="KW-0418">Kinase</keyword>
<evidence type="ECO:0000256" key="1">
    <source>
        <dbReference type="ARBA" id="ARBA00022679"/>
    </source>
</evidence>
<dbReference type="RefSeq" id="WP_056966382.1">
    <property type="nucleotide sequence ID" value="NZ_AYYQ01000031.1"/>
</dbReference>
<keyword evidence="8" id="KW-1185">Reference proteome</keyword>
<dbReference type="InterPro" id="IPR007371">
    <property type="entry name" value="TPK_catalytic"/>
</dbReference>
<dbReference type="EC" id="2.7.6.2" evidence="5"/>
<dbReference type="InterPro" id="IPR053149">
    <property type="entry name" value="TPK"/>
</dbReference>
<dbReference type="PATRIC" id="fig|1423781.4.peg.177"/>
<dbReference type="AlphaFoldDB" id="A0A0R2AW47"/>
<proteinExistence type="predicted"/>
<keyword evidence="2" id="KW-0547">Nucleotide-binding</keyword>
<accession>A0A0R2AW47</accession>
<gene>
    <name evidence="7" type="ORF">FD06_GL000175</name>
</gene>
<dbReference type="GO" id="GO:0004788">
    <property type="term" value="F:thiamine diphosphokinase activity"/>
    <property type="evidence" value="ECO:0007669"/>
    <property type="project" value="UniProtKB-UniRule"/>
</dbReference>
<keyword evidence="4" id="KW-0067">ATP-binding</keyword>
<name>A0A0R2AW47_9LACO</name>
<keyword evidence="1" id="KW-0808">Transferase</keyword>
<dbReference type="SMART" id="SM00983">
    <property type="entry name" value="TPK_B1_binding"/>
    <property type="match status" value="1"/>
</dbReference>
<evidence type="ECO:0000256" key="2">
    <source>
        <dbReference type="ARBA" id="ARBA00022741"/>
    </source>
</evidence>
<dbReference type="InterPro" id="IPR007373">
    <property type="entry name" value="Thiamin_PyroPKinase_B1-bd"/>
</dbReference>
<dbReference type="EMBL" id="AYYQ01000031">
    <property type="protein sequence ID" value="KRM68057.1"/>
    <property type="molecule type" value="Genomic_DNA"/>
</dbReference>
<dbReference type="Pfam" id="PF04263">
    <property type="entry name" value="TPK_catalytic"/>
    <property type="match status" value="1"/>
</dbReference>
<dbReference type="NCBIfam" id="TIGR01378">
    <property type="entry name" value="thi_PPkinase"/>
    <property type="match status" value="1"/>
</dbReference>
<dbReference type="Gene3D" id="3.40.50.10240">
    <property type="entry name" value="Thiamin pyrophosphokinase, catalytic domain"/>
    <property type="match status" value="1"/>
</dbReference>